<dbReference type="AlphaFoldDB" id="A0AAF3J7Q0"/>
<proteinExistence type="predicted"/>
<keyword evidence="2" id="KW-1185">Reference proteome</keyword>
<protein>
    <submittedName>
        <fullName evidence="3">Uncharacterized protein</fullName>
    </submittedName>
</protein>
<dbReference type="Proteomes" id="UP000887575">
    <property type="component" value="Unassembled WGS sequence"/>
</dbReference>
<feature type="compositionally biased region" description="Basic and acidic residues" evidence="1">
    <location>
        <begin position="127"/>
        <end position="139"/>
    </location>
</feature>
<sequence length="288" mass="32200">MPKVRSDQSRSTKASRCLFGRPDQVIKDALDQKVKRIIEEDTRRLVTDFGDFESVSAKNIPTFYKRVRGQRLYVDDENDELFPRVAKSPPLVSPTKPQDTILALADEIPSTSSKPAFAILPSPAKRPRAEKNVSLENRRATRSTGRLFQSSSLQQNAENGSTSVSKECGQKIAAMMGATKTRGKPQLQSYLTNYMQPERKRLTPQVKNEGKAAIKQIAIHRHRESSAPPSPMRFLIEETDGTRTKTYMGTRKGEDPLVDTSKKPEVLKGMLKSASTSRISHLGGRKMQ</sequence>
<evidence type="ECO:0000313" key="2">
    <source>
        <dbReference type="Proteomes" id="UP000887575"/>
    </source>
</evidence>
<accession>A0AAF3J7Q0</accession>
<feature type="compositionally biased region" description="Basic and acidic residues" evidence="1">
    <location>
        <begin position="251"/>
        <end position="265"/>
    </location>
</feature>
<feature type="region of interest" description="Disordered" evidence="1">
    <location>
        <begin position="239"/>
        <end position="265"/>
    </location>
</feature>
<dbReference type="WBParaSite" id="MBELARI_LOCUS21368">
    <property type="protein sequence ID" value="MBELARI_LOCUS21368"/>
    <property type="gene ID" value="MBELARI_LOCUS21368"/>
</dbReference>
<feature type="compositionally biased region" description="Polar residues" evidence="1">
    <location>
        <begin position="142"/>
        <end position="164"/>
    </location>
</feature>
<evidence type="ECO:0000313" key="3">
    <source>
        <dbReference type="WBParaSite" id="MBELARI_LOCUS21368"/>
    </source>
</evidence>
<feature type="region of interest" description="Disordered" evidence="1">
    <location>
        <begin position="125"/>
        <end position="164"/>
    </location>
</feature>
<evidence type="ECO:0000256" key="1">
    <source>
        <dbReference type="SAM" id="MobiDB-lite"/>
    </source>
</evidence>
<reference evidence="3" key="1">
    <citation type="submission" date="2024-02" db="UniProtKB">
        <authorList>
            <consortium name="WormBaseParasite"/>
        </authorList>
    </citation>
    <scope>IDENTIFICATION</scope>
</reference>
<name>A0AAF3J7Q0_9BILA</name>
<organism evidence="2 3">
    <name type="scientific">Mesorhabditis belari</name>
    <dbReference type="NCBI Taxonomy" id="2138241"/>
    <lineage>
        <taxon>Eukaryota</taxon>
        <taxon>Metazoa</taxon>
        <taxon>Ecdysozoa</taxon>
        <taxon>Nematoda</taxon>
        <taxon>Chromadorea</taxon>
        <taxon>Rhabditida</taxon>
        <taxon>Rhabditina</taxon>
        <taxon>Rhabditomorpha</taxon>
        <taxon>Rhabditoidea</taxon>
        <taxon>Rhabditidae</taxon>
        <taxon>Mesorhabditinae</taxon>
        <taxon>Mesorhabditis</taxon>
    </lineage>
</organism>